<dbReference type="GO" id="GO:0140588">
    <property type="term" value="P:chromatin looping"/>
    <property type="evidence" value="ECO:0007669"/>
    <property type="project" value="InterPro"/>
</dbReference>
<keyword evidence="10" id="KW-1185">Reference proteome</keyword>
<feature type="compositionally biased region" description="Pro residues" evidence="7">
    <location>
        <begin position="230"/>
        <end position="244"/>
    </location>
</feature>
<evidence type="ECO:0000259" key="8">
    <source>
        <dbReference type="Pfam" id="PF12830"/>
    </source>
</evidence>
<feature type="region of interest" description="Disordered" evidence="7">
    <location>
        <begin position="201"/>
        <end position="254"/>
    </location>
</feature>
<feature type="compositionally biased region" description="Basic and acidic residues" evidence="7">
    <location>
        <begin position="546"/>
        <end position="556"/>
    </location>
</feature>
<accession>A0A427XGP7</accession>
<dbReference type="GO" id="GO:0090694">
    <property type="term" value="C:Scc2-Scc4 cohesin loading complex"/>
    <property type="evidence" value="ECO:0007669"/>
    <property type="project" value="TreeGrafter"/>
</dbReference>
<protein>
    <recommendedName>
        <fullName evidence="6">Sister chromatid cohesion protein</fullName>
    </recommendedName>
</protein>
<evidence type="ECO:0000256" key="1">
    <source>
        <dbReference type="ARBA" id="ARBA00004123"/>
    </source>
</evidence>
<feature type="domain" description="Sister chromatid cohesion C-terminal" evidence="8">
    <location>
        <begin position="1581"/>
        <end position="1758"/>
    </location>
</feature>
<dbReference type="PANTHER" id="PTHR21704">
    <property type="entry name" value="NIPPED-B-LIKE PROTEIN DELANGIN SCC2-RELATED"/>
    <property type="match status" value="1"/>
</dbReference>
<feature type="compositionally biased region" description="Low complexity" evidence="7">
    <location>
        <begin position="15"/>
        <end position="26"/>
    </location>
</feature>
<dbReference type="InterPro" id="IPR016024">
    <property type="entry name" value="ARM-type_fold"/>
</dbReference>
<dbReference type="InterPro" id="IPR033031">
    <property type="entry name" value="Scc2/Nipped-B"/>
</dbReference>
<keyword evidence="3 6" id="KW-0677">Repeat</keyword>
<feature type="compositionally biased region" description="Polar residues" evidence="7">
    <location>
        <begin position="351"/>
        <end position="370"/>
    </location>
</feature>
<dbReference type="Pfam" id="PF12765">
    <property type="entry name" value="Cohesin_HEAT"/>
    <property type="match status" value="1"/>
</dbReference>
<keyword evidence="5 6" id="KW-0131">Cell cycle</keyword>
<feature type="compositionally biased region" description="Low complexity" evidence="7">
    <location>
        <begin position="245"/>
        <end position="254"/>
    </location>
</feature>
<evidence type="ECO:0000313" key="9">
    <source>
        <dbReference type="EMBL" id="RSH78071.1"/>
    </source>
</evidence>
<evidence type="ECO:0000256" key="6">
    <source>
        <dbReference type="RuleBase" id="RU364107"/>
    </source>
</evidence>
<feature type="region of interest" description="Disordered" evidence="7">
    <location>
        <begin position="141"/>
        <end position="178"/>
    </location>
</feature>
<feature type="compositionally biased region" description="Polar residues" evidence="7">
    <location>
        <begin position="523"/>
        <end position="537"/>
    </location>
</feature>
<feature type="compositionally biased region" description="Low complexity" evidence="7">
    <location>
        <begin position="273"/>
        <end position="290"/>
    </location>
</feature>
<evidence type="ECO:0000256" key="2">
    <source>
        <dbReference type="ARBA" id="ARBA00009252"/>
    </source>
</evidence>
<organism evidence="9 10">
    <name type="scientific">Apiotrichum porosum</name>
    <dbReference type="NCBI Taxonomy" id="105984"/>
    <lineage>
        <taxon>Eukaryota</taxon>
        <taxon>Fungi</taxon>
        <taxon>Dikarya</taxon>
        <taxon>Basidiomycota</taxon>
        <taxon>Agaricomycotina</taxon>
        <taxon>Tremellomycetes</taxon>
        <taxon>Trichosporonales</taxon>
        <taxon>Trichosporonaceae</taxon>
        <taxon>Apiotrichum</taxon>
    </lineage>
</organism>
<feature type="region of interest" description="Disordered" evidence="7">
    <location>
        <begin position="273"/>
        <end position="328"/>
    </location>
</feature>
<evidence type="ECO:0000313" key="10">
    <source>
        <dbReference type="Proteomes" id="UP000279236"/>
    </source>
</evidence>
<dbReference type="Gene3D" id="1.25.10.10">
    <property type="entry name" value="Leucine-rich Repeat Variant"/>
    <property type="match status" value="1"/>
</dbReference>
<dbReference type="GO" id="GO:0071169">
    <property type="term" value="P:establishment of protein localization to chromatin"/>
    <property type="evidence" value="ECO:0007669"/>
    <property type="project" value="TreeGrafter"/>
</dbReference>
<dbReference type="GO" id="GO:1990414">
    <property type="term" value="P:replication-born double-strand break repair via sister chromatid exchange"/>
    <property type="evidence" value="ECO:0007669"/>
    <property type="project" value="TreeGrafter"/>
</dbReference>
<dbReference type="EMBL" id="RSCE01000013">
    <property type="protein sequence ID" value="RSH78071.1"/>
    <property type="molecule type" value="Genomic_DNA"/>
</dbReference>
<evidence type="ECO:0000256" key="7">
    <source>
        <dbReference type="SAM" id="MobiDB-lite"/>
    </source>
</evidence>
<comment type="caution">
    <text evidence="9">The sequence shown here is derived from an EMBL/GenBank/DDBJ whole genome shotgun (WGS) entry which is preliminary data.</text>
</comment>
<dbReference type="RefSeq" id="XP_028473218.1">
    <property type="nucleotide sequence ID" value="XM_028618262.1"/>
</dbReference>
<gene>
    <name evidence="9" type="primary">SCC2</name>
    <name evidence="9" type="ORF">EHS24_002526</name>
</gene>
<dbReference type="InterPro" id="IPR026003">
    <property type="entry name" value="Cohesin_HEAT"/>
</dbReference>
<dbReference type="Pfam" id="PF12830">
    <property type="entry name" value="Nipped-B_C"/>
    <property type="match status" value="1"/>
</dbReference>
<proteinExistence type="inferred from homology"/>
<dbReference type="SUPFAM" id="SSF48371">
    <property type="entry name" value="ARM repeat"/>
    <property type="match status" value="1"/>
</dbReference>
<dbReference type="OrthoDB" id="418242at2759"/>
<evidence type="ECO:0000256" key="3">
    <source>
        <dbReference type="ARBA" id="ARBA00022737"/>
    </source>
</evidence>
<name>A0A427XGP7_9TREE</name>
<dbReference type="GO" id="GO:0010468">
    <property type="term" value="P:regulation of gene expression"/>
    <property type="evidence" value="ECO:0007669"/>
    <property type="project" value="InterPro"/>
</dbReference>
<feature type="region of interest" description="Disordered" evidence="7">
    <location>
        <begin position="349"/>
        <end position="394"/>
    </location>
</feature>
<evidence type="ECO:0000256" key="4">
    <source>
        <dbReference type="ARBA" id="ARBA00023242"/>
    </source>
</evidence>
<dbReference type="GO" id="GO:0003682">
    <property type="term" value="F:chromatin binding"/>
    <property type="evidence" value="ECO:0007669"/>
    <property type="project" value="TreeGrafter"/>
</dbReference>
<dbReference type="Proteomes" id="UP000279236">
    <property type="component" value="Unassembled WGS sequence"/>
</dbReference>
<dbReference type="CDD" id="cd23958">
    <property type="entry name" value="SCC2"/>
    <property type="match status" value="1"/>
</dbReference>
<dbReference type="InterPro" id="IPR024986">
    <property type="entry name" value="Nipped-B_C"/>
</dbReference>
<comment type="subcellular location">
    <subcellularLocation>
        <location evidence="1 6">Nucleus</location>
    </subcellularLocation>
</comment>
<dbReference type="PANTHER" id="PTHR21704:SF18">
    <property type="entry name" value="NIPPED-B-LIKE PROTEIN"/>
    <property type="match status" value="1"/>
</dbReference>
<feature type="region of interest" description="Disordered" evidence="7">
    <location>
        <begin position="521"/>
        <end position="569"/>
    </location>
</feature>
<comment type="similarity">
    <text evidence="2 6">Belongs to the SCC2/Nipped-B family.</text>
</comment>
<keyword evidence="4 6" id="KW-0539">Nucleus</keyword>
<dbReference type="GeneID" id="39587069"/>
<sequence>MSQHPHTNGGHGMPHHQGGQQAQQPQWTNGQALPPAVPSPYDDPASLLAVYPFATYTPTARVAGHFAPHTKTYTAPSSSSTLYPQYASAFARMDAPQTEQDMVMRQDAEKRISSLLQGPSYGNQPYVTPSVIESRYAQAIPGGSYGQHGQPSMSSHAPGSQFGTPTSAPSVNGQVNADPTAAANPFAYEGGFPAAGPSFGASQAVSAGPSAPQHPGVFNPSATQPMPYSFLPPTPPTPTQPPTPNSAAASPAASGNDINYFENYINRTLQIHSPSASRAATPSRPAAQPSFDSPDPLSMTGPSPTKKHKSNSASRHESPTPHHGNQLARHSSGVMLSLPQFTPEAKKAYKSISSLSDPQRSTMSIHSTPQFRRDESDEDDIDWGHGARDDADGDWTMHTQEAPLTVAPPSGRTGDKDHRTALQKLHNLLEDIFEESDSLPANPSTDDMVSARYFNGVSNDGVQALLSVATMEKVIRYVTRLQASMKRQRARAGPYDGSWDVDSLTRLFRMLEKILVDAETLNPFPNNGSKTTVNANPSPRKKKSSKKDAGEDRDAEPTPEQAMTEDELDSAEQRLATMMTAASAALCVLAVLDCDTLPKHLYSEDLLQVAVQTVRDQMAKVLFPVVEGLAGEQMHSSYLAVVVSNEAAAVGKGKSSKKLSALFANPSLSSIAQATCAAVPHIASLVSRRDMSFSDDLVIKTVYLAKSPVFIREPASRRTKGREGVVGGPTTALMKSLRMEAMGCLRGLFAKYDEQRQWIIEEILGELGKSHEQGAGQHQFHSSISTLSALMLQLIQALSHGVKERIRKHRTALLDNELQSSSSLPTGGMSGHETPPSAHDLENQIMTDAIEVALRSTHTIVNHLVQKSGASKAAKAPQDTDYKAVLDTFVADLLTVLYRPEWPAASLFLTILSKILMGALNDRNKNTTEANAARTVALDYLGDIAARLRALHLEMAAKPIVPSLDEIISEANVEGMATLLAAEASIQTFLTTAARDDTMFESSGDMTRIIWAQELFQGLRKVTSVIERLAVETDDSALQTRESLQMVAQSMRRAARDVWTPDDGLFAISQPNQADEALQASLAVSRTRSLQNAFDPILHALVTALDLPGVAHRSKALRGLGGIVVADPDVLGKPVVRDAIEMTLSDNSPAVRDAAVDLIGKYVVQRSEWAEQYYPLIAERVFDSGLGVRKRVVKLLRDMFATADVPEVRVKICRKLIQATQDEDDGVKDLALKSLCEILYPTSGFNPDNTAALLVDILNENKKLDPTLESALEGVSKLCVASGNNDCFPQTIDSLINRMVDATEQTSFDAKSHIGAIYLLSFEKPALIDTNKASVLITYLLSTPANSEEMATNDLLLRIFTRSIPSMPKTSSTFAQALSKEVRSLIGKPIKHTSLPQPVACYCAVVNNLTKEFLPLMSLMGTCVAKIRNASQQNRAPPTSISMLYYITALIAEFGQLEAAASNDSVLKKTLQGITKSDLPLADYLFDLYLTFSSVAASQEIAILCLAALFRANPQLILRPKSEAWMRGIFSSNNEDSRAWLLNLLRDFLKSEAVRRAKSVGTKGVNDLIGSANDLHESGISTALVQRNIEAIVDGAKSHHRALQAAAMDCLAFTINQGLYHPLPLFSLLISLETSADERIRNSALALHATLHTKHASILNVRFLETARASYDYQRSVTAEVSGHRRGVALLNGWWQLLGEKRQIRLEFLRFISKAFDVDLLGQGEIDPGFVLYVAENLAVLEYHAQEEIMQVVQYLSQLVSHGAAVANAIELAVVQGMGNEPLVGKMAVVSESEQFSAVRLANASISVALALLTKNLLLDVYGLTEDKCLKFQAGKKSAVGERLAQNKYNHPVALDTSRIPLVRGVETVGDYLAQQATLMREDGSLGWSM</sequence>
<dbReference type="STRING" id="105984.A0A427XGP7"/>
<feature type="compositionally biased region" description="Polar residues" evidence="7">
    <location>
        <begin position="147"/>
        <end position="177"/>
    </location>
</feature>
<evidence type="ECO:0000256" key="5">
    <source>
        <dbReference type="ARBA" id="ARBA00023306"/>
    </source>
</evidence>
<dbReference type="GO" id="GO:0034087">
    <property type="term" value="P:establishment of mitotic sister chromatid cohesion"/>
    <property type="evidence" value="ECO:0007669"/>
    <property type="project" value="TreeGrafter"/>
</dbReference>
<dbReference type="GO" id="GO:0061775">
    <property type="term" value="F:cohesin loader activity"/>
    <property type="evidence" value="ECO:0007669"/>
    <property type="project" value="InterPro"/>
</dbReference>
<dbReference type="InterPro" id="IPR011989">
    <property type="entry name" value="ARM-like"/>
</dbReference>
<feature type="region of interest" description="Disordered" evidence="7">
    <location>
        <begin position="1"/>
        <end position="40"/>
    </location>
</feature>
<reference evidence="9 10" key="1">
    <citation type="submission" date="2018-11" db="EMBL/GenBank/DDBJ databases">
        <title>Genome sequence of Apiotrichum porosum DSM 27194.</title>
        <authorList>
            <person name="Aliyu H."/>
            <person name="Gorte O."/>
            <person name="Ochsenreither K."/>
        </authorList>
    </citation>
    <scope>NUCLEOTIDE SEQUENCE [LARGE SCALE GENOMIC DNA]</scope>
    <source>
        <strain evidence="9 10">DSM 27194</strain>
    </source>
</reference>
<feature type="region of interest" description="Disordered" evidence="7">
    <location>
        <begin position="817"/>
        <end position="839"/>
    </location>
</feature>